<evidence type="ECO:0000256" key="2">
    <source>
        <dbReference type="ARBA" id="ARBA00022777"/>
    </source>
</evidence>
<dbReference type="InterPro" id="IPR029016">
    <property type="entry name" value="GAF-like_dom_sf"/>
</dbReference>
<dbReference type="InterPro" id="IPR003018">
    <property type="entry name" value="GAF"/>
</dbReference>
<reference evidence="6" key="1">
    <citation type="journal article" date="2015" name="Proc. Natl. Acad. Sci. U.S.A.">
        <title>Multiplexed metagenome mining using short DNA sequence tags facilitates targeted discovery of epoxyketone proteasome inhibitors.</title>
        <authorList>
            <person name="Owen J.G."/>
            <person name="Charlop-Powers Z."/>
            <person name="Smith A.G."/>
            <person name="Ternei M.A."/>
            <person name="Calle P.Y."/>
            <person name="Reddy B.V."/>
            <person name="Montiel D."/>
            <person name="Brady S.F."/>
        </authorList>
    </citation>
    <scope>NUCLEOTIDE SEQUENCE</scope>
</reference>
<dbReference type="SUPFAM" id="SSF55781">
    <property type="entry name" value="GAF domain-like"/>
    <property type="match status" value="1"/>
</dbReference>
<dbReference type="SMART" id="SM01012">
    <property type="entry name" value="ANTAR"/>
    <property type="match status" value="1"/>
</dbReference>
<evidence type="ECO:0000256" key="1">
    <source>
        <dbReference type="ARBA" id="ARBA00022679"/>
    </source>
</evidence>
<dbReference type="InterPro" id="IPR011006">
    <property type="entry name" value="CheY-like_superfamily"/>
</dbReference>
<dbReference type="InterPro" id="IPR012074">
    <property type="entry name" value="GAF_ANTAR"/>
</dbReference>
<protein>
    <recommendedName>
        <fullName evidence="5">ANTAR domain-containing protein</fullName>
    </recommendedName>
</protein>
<dbReference type="InterPro" id="IPR005561">
    <property type="entry name" value="ANTAR"/>
</dbReference>
<dbReference type="PROSITE" id="PS50921">
    <property type="entry name" value="ANTAR"/>
    <property type="match status" value="1"/>
</dbReference>
<dbReference type="SMART" id="SM00065">
    <property type="entry name" value="GAF"/>
    <property type="match status" value="1"/>
</dbReference>
<proteinExistence type="predicted"/>
<dbReference type="AlphaFoldDB" id="A0A0E3JHV8"/>
<evidence type="ECO:0000256" key="3">
    <source>
        <dbReference type="ARBA" id="ARBA00023015"/>
    </source>
</evidence>
<dbReference type="SUPFAM" id="SSF52172">
    <property type="entry name" value="CheY-like"/>
    <property type="match status" value="1"/>
</dbReference>
<feature type="domain" description="ANTAR" evidence="5">
    <location>
        <begin position="171"/>
        <end position="232"/>
    </location>
</feature>
<dbReference type="GO" id="GO:0016301">
    <property type="term" value="F:kinase activity"/>
    <property type="evidence" value="ECO:0007669"/>
    <property type="project" value="UniProtKB-KW"/>
</dbReference>
<dbReference type="PIRSF" id="PIRSF036625">
    <property type="entry name" value="GAF_ANTAR"/>
    <property type="match status" value="1"/>
</dbReference>
<accession>A0A0E3JHV8</accession>
<keyword evidence="1" id="KW-0808">Transferase</keyword>
<organism evidence="6">
    <name type="scientific">uncultured bacterium AR_456</name>
    <dbReference type="NCBI Taxonomy" id="1630014"/>
    <lineage>
        <taxon>Bacteria</taxon>
        <taxon>environmental samples</taxon>
    </lineage>
</organism>
<keyword evidence="2" id="KW-0418">Kinase</keyword>
<dbReference type="InterPro" id="IPR036388">
    <property type="entry name" value="WH-like_DNA-bd_sf"/>
</dbReference>
<dbReference type="Gene3D" id="1.10.10.10">
    <property type="entry name" value="Winged helix-like DNA-binding domain superfamily/Winged helix DNA-binding domain"/>
    <property type="match status" value="1"/>
</dbReference>
<dbReference type="EMBL" id="KP830094">
    <property type="protein sequence ID" value="AKA59456.1"/>
    <property type="molecule type" value="Genomic_DNA"/>
</dbReference>
<evidence type="ECO:0000259" key="5">
    <source>
        <dbReference type="PROSITE" id="PS50921"/>
    </source>
</evidence>
<dbReference type="Pfam" id="PF03861">
    <property type="entry name" value="ANTAR"/>
    <property type="match status" value="1"/>
</dbReference>
<dbReference type="Pfam" id="PF13185">
    <property type="entry name" value="GAF_2"/>
    <property type="match status" value="1"/>
</dbReference>
<sequence>MDEELPLAGELAAVYARMSGLLLSTETVITALELVTALAGETVPAADGVGVTLLDERGERVTAAATDPLVSHVDGLQYEFDEGPCLTAWDRRTLVRVDDVTREDRWPRWAPAAADTGMRAVLSAPLVAGDEALGAMKVYSRRPGAFGDREEHLLTMFAAHAAVLLANVRSYSDARRVSDELRDSMRARDLVNMAKGVLMAREAVDERTAFLLLTGMAREQGRPLRDVADSVAGTTVHRRR</sequence>
<evidence type="ECO:0000313" key="6">
    <source>
        <dbReference type="EMBL" id="AKA59456.1"/>
    </source>
</evidence>
<keyword evidence="3" id="KW-0805">Transcription regulation</keyword>
<dbReference type="GO" id="GO:0003723">
    <property type="term" value="F:RNA binding"/>
    <property type="evidence" value="ECO:0007669"/>
    <property type="project" value="InterPro"/>
</dbReference>
<name>A0A0E3JHV8_9BACT</name>
<keyword evidence="4" id="KW-0804">Transcription</keyword>
<dbReference type="Gene3D" id="3.30.450.40">
    <property type="match status" value="1"/>
</dbReference>
<evidence type="ECO:0000256" key="4">
    <source>
        <dbReference type="ARBA" id="ARBA00023163"/>
    </source>
</evidence>